<feature type="transmembrane region" description="Helical" evidence="5">
    <location>
        <begin position="49"/>
        <end position="71"/>
    </location>
</feature>
<gene>
    <name evidence="7" type="ORF">DY023_13670</name>
</gene>
<feature type="transmembrane region" description="Helical" evidence="5">
    <location>
        <begin position="319"/>
        <end position="342"/>
    </location>
</feature>
<keyword evidence="4 5" id="KW-0472">Membrane</keyword>
<feature type="transmembrane region" description="Helical" evidence="5">
    <location>
        <begin position="229"/>
        <end position="249"/>
    </location>
</feature>
<dbReference type="PROSITE" id="PS50850">
    <property type="entry name" value="MFS"/>
    <property type="match status" value="1"/>
</dbReference>
<evidence type="ECO:0000256" key="1">
    <source>
        <dbReference type="ARBA" id="ARBA00004651"/>
    </source>
</evidence>
<dbReference type="Pfam" id="PF07690">
    <property type="entry name" value="MFS_1"/>
    <property type="match status" value="2"/>
</dbReference>
<dbReference type="RefSeq" id="WP_116242893.1">
    <property type="nucleotide sequence ID" value="NZ_QUAB01000046.1"/>
</dbReference>
<dbReference type="GO" id="GO:0022857">
    <property type="term" value="F:transmembrane transporter activity"/>
    <property type="evidence" value="ECO:0007669"/>
    <property type="project" value="InterPro"/>
</dbReference>
<feature type="transmembrane region" description="Helical" evidence="5">
    <location>
        <begin position="354"/>
        <end position="374"/>
    </location>
</feature>
<organism evidence="7 8">
    <name type="scientific">Microbacterium bovistercoris</name>
    <dbReference type="NCBI Taxonomy" id="2293570"/>
    <lineage>
        <taxon>Bacteria</taxon>
        <taxon>Bacillati</taxon>
        <taxon>Actinomycetota</taxon>
        <taxon>Actinomycetes</taxon>
        <taxon>Micrococcales</taxon>
        <taxon>Microbacteriaceae</taxon>
        <taxon>Microbacterium</taxon>
    </lineage>
</organism>
<keyword evidence="2 5" id="KW-0812">Transmembrane</keyword>
<dbReference type="InterPro" id="IPR020846">
    <property type="entry name" value="MFS_dom"/>
</dbReference>
<feature type="transmembrane region" description="Helical" evidence="5">
    <location>
        <begin position="150"/>
        <end position="172"/>
    </location>
</feature>
<feature type="transmembrane region" description="Helical" evidence="5">
    <location>
        <begin position="178"/>
        <end position="196"/>
    </location>
</feature>
<evidence type="ECO:0000256" key="5">
    <source>
        <dbReference type="SAM" id="Phobius"/>
    </source>
</evidence>
<evidence type="ECO:0000256" key="4">
    <source>
        <dbReference type="ARBA" id="ARBA00023136"/>
    </source>
</evidence>
<feature type="transmembrane region" description="Helical" evidence="5">
    <location>
        <begin position="12"/>
        <end position="29"/>
    </location>
</feature>
<feature type="transmembrane region" description="Helical" evidence="5">
    <location>
        <begin position="294"/>
        <end position="313"/>
    </location>
</feature>
<feature type="transmembrane region" description="Helical" evidence="5">
    <location>
        <begin position="91"/>
        <end position="110"/>
    </location>
</feature>
<dbReference type="SUPFAM" id="SSF103473">
    <property type="entry name" value="MFS general substrate transporter"/>
    <property type="match status" value="1"/>
</dbReference>
<keyword evidence="3 5" id="KW-1133">Transmembrane helix</keyword>
<feature type="transmembrane region" description="Helical" evidence="5">
    <location>
        <begin position="116"/>
        <end position="138"/>
    </location>
</feature>
<dbReference type="Proteomes" id="UP000262172">
    <property type="component" value="Unassembled WGS sequence"/>
</dbReference>
<dbReference type="PANTHER" id="PTHR23528">
    <property type="match status" value="1"/>
</dbReference>
<dbReference type="PANTHER" id="PTHR23528:SF1">
    <property type="entry name" value="MAJOR FACILITATOR SUPERFAMILY (MFS) PROFILE DOMAIN-CONTAINING PROTEIN"/>
    <property type="match status" value="1"/>
</dbReference>
<feature type="transmembrane region" description="Helical" evidence="5">
    <location>
        <begin position="380"/>
        <end position="401"/>
    </location>
</feature>
<name>A0A371NQL7_9MICO</name>
<reference evidence="7 8" key="1">
    <citation type="submission" date="2018-08" db="EMBL/GenBank/DDBJ databases">
        <title>Isolation, diversity and antifungal activity of Actinobacteria from cow dung.</title>
        <authorList>
            <person name="Ling L."/>
        </authorList>
    </citation>
    <scope>NUCLEOTIDE SEQUENCE [LARGE SCALE GENOMIC DNA]</scope>
    <source>
        <strain evidence="7 8">NEAU-LLE</strain>
    </source>
</reference>
<keyword evidence="8" id="KW-1185">Reference proteome</keyword>
<feature type="transmembrane region" description="Helical" evidence="5">
    <location>
        <begin position="261"/>
        <end position="282"/>
    </location>
</feature>
<accession>A0A371NQL7</accession>
<comment type="caution">
    <text evidence="7">The sequence shown here is derived from an EMBL/GenBank/DDBJ whole genome shotgun (WGS) entry which is preliminary data.</text>
</comment>
<dbReference type="OrthoDB" id="7584869at2"/>
<comment type="subcellular location">
    <subcellularLocation>
        <location evidence="1">Cell membrane</location>
        <topology evidence="1">Multi-pass membrane protein</topology>
    </subcellularLocation>
</comment>
<dbReference type="InterPro" id="IPR011701">
    <property type="entry name" value="MFS"/>
</dbReference>
<sequence length="415" mass="42730">MSTTATSRVEAGWLSLFTLAWLAIWTVQLTPLQLLLPLQLDASNADGDWVTGVVWSGIVLSVGGFAGIIAAPAAGRLSDRTRSRWGRRRPWAVGGSLLAAIGLVVTGYARGPWAVGAGWVVVSIGLATASAAFTAMIADQLTEQRGSASAAASSAQAVGIVVGVGAVVLLGLGITESYFVLAGFIAVIGVGTAVLLPDPGPTHVLPVSTQVRPSSLRDPDFLWLLSSRLVVNVGNALGTSLLLFFLLYGVRVPSAEAEDDLLILIVIYTVFVVIASIVAGMISDRTGKRRGLSVIAATVQAVSGLVILFSPTFTMTAVAAAIMGAGYGAYMAVSLAFSTDLLRDPEDHARDLGIVNVSANLGQLLGPLIGAGLVALVGGFWLLFAAAAVLSLAGAVMTLMVRRVRPSPAPLPAPR</sequence>
<dbReference type="Gene3D" id="1.20.1250.20">
    <property type="entry name" value="MFS general substrate transporter like domains"/>
    <property type="match status" value="2"/>
</dbReference>
<dbReference type="GO" id="GO:0005886">
    <property type="term" value="C:plasma membrane"/>
    <property type="evidence" value="ECO:0007669"/>
    <property type="project" value="UniProtKB-SubCell"/>
</dbReference>
<evidence type="ECO:0000313" key="8">
    <source>
        <dbReference type="Proteomes" id="UP000262172"/>
    </source>
</evidence>
<dbReference type="AlphaFoldDB" id="A0A371NQL7"/>
<dbReference type="InterPro" id="IPR036259">
    <property type="entry name" value="MFS_trans_sf"/>
</dbReference>
<protein>
    <submittedName>
        <fullName evidence="7">MFS transporter</fullName>
    </submittedName>
</protein>
<evidence type="ECO:0000259" key="6">
    <source>
        <dbReference type="PROSITE" id="PS50850"/>
    </source>
</evidence>
<evidence type="ECO:0000256" key="3">
    <source>
        <dbReference type="ARBA" id="ARBA00022989"/>
    </source>
</evidence>
<proteinExistence type="predicted"/>
<evidence type="ECO:0000256" key="2">
    <source>
        <dbReference type="ARBA" id="ARBA00022692"/>
    </source>
</evidence>
<dbReference type="EMBL" id="QUAB01000046">
    <property type="protein sequence ID" value="REJ04494.1"/>
    <property type="molecule type" value="Genomic_DNA"/>
</dbReference>
<evidence type="ECO:0000313" key="7">
    <source>
        <dbReference type="EMBL" id="REJ04494.1"/>
    </source>
</evidence>
<feature type="domain" description="Major facilitator superfamily (MFS) profile" evidence="6">
    <location>
        <begin position="177"/>
        <end position="415"/>
    </location>
</feature>